<dbReference type="EMBL" id="BLLF01000295">
    <property type="protein sequence ID" value="GFH10205.1"/>
    <property type="molecule type" value="Genomic_DNA"/>
</dbReference>
<evidence type="ECO:0000313" key="1">
    <source>
        <dbReference type="EMBL" id="GFH10205.1"/>
    </source>
</evidence>
<reference evidence="1 2" key="1">
    <citation type="submission" date="2020-02" db="EMBL/GenBank/DDBJ databases">
        <title>Draft genome sequence of Haematococcus lacustris strain NIES-144.</title>
        <authorList>
            <person name="Morimoto D."/>
            <person name="Nakagawa S."/>
            <person name="Yoshida T."/>
            <person name="Sawayama S."/>
        </authorList>
    </citation>
    <scope>NUCLEOTIDE SEQUENCE [LARGE SCALE GENOMIC DNA]</scope>
    <source>
        <strain evidence="1 2">NIES-144</strain>
    </source>
</reference>
<keyword evidence="2" id="KW-1185">Reference proteome</keyword>
<evidence type="ECO:0000313" key="2">
    <source>
        <dbReference type="Proteomes" id="UP000485058"/>
    </source>
</evidence>
<gene>
    <name evidence="1" type="ORF">HaLaN_05478</name>
</gene>
<dbReference type="Proteomes" id="UP000485058">
    <property type="component" value="Unassembled WGS sequence"/>
</dbReference>
<comment type="caution">
    <text evidence="1">The sequence shown here is derived from an EMBL/GenBank/DDBJ whole genome shotgun (WGS) entry which is preliminary data.</text>
</comment>
<protein>
    <submittedName>
        <fullName evidence="1">FCP1 homology domain-containing protein</fullName>
    </submittedName>
</protein>
<name>A0A699YLJ9_HAELA</name>
<sequence length="151" mass="16839">MEDGVTVVKRPVIRLEGDHLVLTRIDPAERKTSMVMRFRPGWPELLSVVAGEGKVMPWLYYRDEAHRQTGYNPSTATQSEGELKRVRDAIVQLRSSVYQGLVEVLRGVPLLLKPAPSPLPLPFVKTLALRLQQPTPLLPHSRQQGGPGSQS</sequence>
<dbReference type="AlphaFoldDB" id="A0A699YLJ9"/>
<organism evidence="1 2">
    <name type="scientific">Haematococcus lacustris</name>
    <name type="common">Green alga</name>
    <name type="synonym">Haematococcus pluvialis</name>
    <dbReference type="NCBI Taxonomy" id="44745"/>
    <lineage>
        <taxon>Eukaryota</taxon>
        <taxon>Viridiplantae</taxon>
        <taxon>Chlorophyta</taxon>
        <taxon>core chlorophytes</taxon>
        <taxon>Chlorophyceae</taxon>
        <taxon>CS clade</taxon>
        <taxon>Chlamydomonadales</taxon>
        <taxon>Haematococcaceae</taxon>
        <taxon>Haematococcus</taxon>
    </lineage>
</organism>
<accession>A0A699YLJ9</accession>
<proteinExistence type="predicted"/>